<reference evidence="10" key="2">
    <citation type="submission" date="2023-08" db="EMBL/GenBank/DDBJ databases">
        <title>Identification and characterization of horizontal gene transfer across gut microbiota members of farm animals based on homology search.</title>
        <authorList>
            <person name="Schwarzerova J."/>
            <person name="Nykrynova M."/>
            <person name="Jureckova K."/>
            <person name="Cejkova D."/>
            <person name="Rychlik I."/>
        </authorList>
    </citation>
    <scope>NUCLEOTIDE SEQUENCE</scope>
    <source>
        <strain evidence="10">ET15</strain>
        <strain evidence="9">ET37</strain>
    </source>
</reference>
<feature type="transmembrane region" description="Helical" evidence="8">
    <location>
        <begin position="28"/>
        <end position="49"/>
    </location>
</feature>
<keyword evidence="8" id="KW-1003">Cell membrane</keyword>
<dbReference type="Proteomes" id="UP001168478">
    <property type="component" value="Unassembled WGS sequence"/>
</dbReference>
<evidence type="ECO:0000256" key="8">
    <source>
        <dbReference type="HAMAP-Rule" id="MF_00422"/>
    </source>
</evidence>
<accession>A0AAW7JGF7</accession>
<evidence type="ECO:0000313" key="9">
    <source>
        <dbReference type="EMBL" id="MDN0022350.1"/>
    </source>
</evidence>
<keyword evidence="4 8" id="KW-0653">Protein transport</keyword>
<sequence length="63" mass="7167">MFKKFVNYCKVCYNELAHKTTWPTGAELTHSAMIVLSASLVIACVVFAMDQLFEWIMSMVYPG</sequence>
<dbReference type="NCBIfam" id="TIGR00964">
    <property type="entry name" value="secE_bact"/>
    <property type="match status" value="1"/>
</dbReference>
<dbReference type="HAMAP" id="MF_00422">
    <property type="entry name" value="SecE"/>
    <property type="match status" value="1"/>
</dbReference>
<dbReference type="Pfam" id="PF00584">
    <property type="entry name" value="SecE"/>
    <property type="match status" value="1"/>
</dbReference>
<dbReference type="EMBL" id="JAUEIE010000003">
    <property type="protein sequence ID" value="MDN0022350.1"/>
    <property type="molecule type" value="Genomic_DNA"/>
</dbReference>
<comment type="caution">
    <text evidence="10">The sequence shown here is derived from an EMBL/GenBank/DDBJ whole genome shotgun (WGS) entry which is preliminary data.</text>
</comment>
<keyword evidence="5 8" id="KW-1133">Transmembrane helix</keyword>
<keyword evidence="7 8" id="KW-0472">Membrane</keyword>
<organism evidence="10 12">
    <name type="scientific">Leyella lascolaii</name>
    <dbReference type="NCBI Taxonomy" id="1776379"/>
    <lineage>
        <taxon>Bacteria</taxon>
        <taxon>Pseudomonadati</taxon>
        <taxon>Bacteroidota</taxon>
        <taxon>Bacteroidia</taxon>
        <taxon>Bacteroidales</taxon>
        <taxon>Prevotellaceae</taxon>
        <taxon>Leyella</taxon>
    </lineage>
</organism>
<keyword evidence="2 8" id="KW-0813">Transport</keyword>
<dbReference type="InterPro" id="IPR038379">
    <property type="entry name" value="SecE_sf"/>
</dbReference>
<comment type="subunit">
    <text evidence="8">Component of the Sec protein translocase complex. Heterotrimer consisting of SecY, SecE and SecG subunits. The heterotrimers can form oligomers, although 1 heterotrimer is thought to be able to translocate proteins. Interacts with the ribosome. Interacts with SecDF, and other proteins may be involved. Interacts with SecA.</text>
</comment>
<dbReference type="GO" id="GO:0065002">
    <property type="term" value="P:intracellular protein transmembrane transport"/>
    <property type="evidence" value="ECO:0007669"/>
    <property type="project" value="UniProtKB-UniRule"/>
</dbReference>
<dbReference type="InterPro" id="IPR001901">
    <property type="entry name" value="Translocase_SecE/Sec61-g"/>
</dbReference>
<dbReference type="GO" id="GO:0043952">
    <property type="term" value="P:protein transport by the Sec complex"/>
    <property type="evidence" value="ECO:0007669"/>
    <property type="project" value="UniProtKB-UniRule"/>
</dbReference>
<evidence type="ECO:0000256" key="6">
    <source>
        <dbReference type="ARBA" id="ARBA00023010"/>
    </source>
</evidence>
<dbReference type="GO" id="GO:0009306">
    <property type="term" value="P:protein secretion"/>
    <property type="evidence" value="ECO:0007669"/>
    <property type="project" value="UniProtKB-UniRule"/>
</dbReference>
<evidence type="ECO:0000256" key="7">
    <source>
        <dbReference type="ARBA" id="ARBA00023136"/>
    </source>
</evidence>
<dbReference type="Proteomes" id="UP001167831">
    <property type="component" value="Unassembled WGS sequence"/>
</dbReference>
<dbReference type="InterPro" id="IPR005807">
    <property type="entry name" value="SecE_bac"/>
</dbReference>
<dbReference type="AlphaFoldDB" id="A0AAW7JGF7"/>
<evidence type="ECO:0000256" key="3">
    <source>
        <dbReference type="ARBA" id="ARBA00022692"/>
    </source>
</evidence>
<gene>
    <name evidence="8 10" type="primary">secE</name>
    <name evidence="9" type="ORF">QVN81_04820</name>
    <name evidence="10" type="ORF">QVN84_05355</name>
</gene>
<keyword evidence="6 8" id="KW-0811">Translocation</keyword>
<evidence type="ECO:0000256" key="2">
    <source>
        <dbReference type="ARBA" id="ARBA00022448"/>
    </source>
</evidence>
<dbReference type="EMBL" id="JAUEIF010000003">
    <property type="protein sequence ID" value="MDN0024949.1"/>
    <property type="molecule type" value="Genomic_DNA"/>
</dbReference>
<evidence type="ECO:0000313" key="11">
    <source>
        <dbReference type="Proteomes" id="UP001167831"/>
    </source>
</evidence>
<evidence type="ECO:0000256" key="4">
    <source>
        <dbReference type="ARBA" id="ARBA00022927"/>
    </source>
</evidence>
<dbReference type="GO" id="GO:0006605">
    <property type="term" value="P:protein targeting"/>
    <property type="evidence" value="ECO:0007669"/>
    <property type="project" value="UniProtKB-UniRule"/>
</dbReference>
<dbReference type="GO" id="GO:0008320">
    <property type="term" value="F:protein transmembrane transporter activity"/>
    <property type="evidence" value="ECO:0007669"/>
    <property type="project" value="UniProtKB-UniRule"/>
</dbReference>
<protein>
    <recommendedName>
        <fullName evidence="8">Protein translocase subunit SecE</fullName>
    </recommendedName>
</protein>
<name>A0AAW7JGF7_9BACT</name>
<evidence type="ECO:0000256" key="1">
    <source>
        <dbReference type="ARBA" id="ARBA00004370"/>
    </source>
</evidence>
<keyword evidence="11" id="KW-1185">Reference proteome</keyword>
<evidence type="ECO:0000313" key="10">
    <source>
        <dbReference type="EMBL" id="MDN0024949.1"/>
    </source>
</evidence>
<comment type="similarity">
    <text evidence="8">Belongs to the SecE/SEC61-gamma family.</text>
</comment>
<evidence type="ECO:0000256" key="5">
    <source>
        <dbReference type="ARBA" id="ARBA00022989"/>
    </source>
</evidence>
<keyword evidence="3 8" id="KW-0812">Transmembrane</keyword>
<reference evidence="10" key="1">
    <citation type="submission" date="2023-06" db="EMBL/GenBank/DDBJ databases">
        <authorList>
            <person name="Zeman M."/>
            <person name="Kubasova T."/>
            <person name="Jahodarova E."/>
            <person name="Nykrynova M."/>
            <person name="Rychlik I."/>
        </authorList>
    </citation>
    <scope>NUCLEOTIDE SEQUENCE</scope>
    <source>
        <strain evidence="10">ET15</strain>
        <strain evidence="9">ET37</strain>
    </source>
</reference>
<dbReference type="GO" id="GO:0005886">
    <property type="term" value="C:plasma membrane"/>
    <property type="evidence" value="ECO:0007669"/>
    <property type="project" value="UniProtKB-SubCell"/>
</dbReference>
<comment type="subcellular location">
    <subcellularLocation>
        <location evidence="8">Cell membrane</location>
        <topology evidence="8">Single-pass membrane protein</topology>
    </subcellularLocation>
    <subcellularLocation>
        <location evidence="1">Membrane</location>
    </subcellularLocation>
</comment>
<proteinExistence type="inferred from homology"/>
<evidence type="ECO:0000313" key="12">
    <source>
        <dbReference type="Proteomes" id="UP001168478"/>
    </source>
</evidence>
<comment type="function">
    <text evidence="8">Essential subunit of the Sec protein translocation channel SecYEG. Clamps together the 2 halves of SecY. May contact the channel plug during translocation.</text>
</comment>
<dbReference type="Gene3D" id="1.20.5.1030">
    <property type="entry name" value="Preprotein translocase secy subunit"/>
    <property type="match status" value="1"/>
</dbReference>
<dbReference type="RefSeq" id="WP_021992061.1">
    <property type="nucleotide sequence ID" value="NZ_CAUWBX010000007.1"/>
</dbReference>